<sequence>MEYPKGQALLDYLRARGLKDDIIKKKRFGYVPLGKDGRWYLGTFEHWGLDPDLLLPGRRERGGVCIPPGILIPWSEGDILWRLGLKRPGQPKGKDYGQVVGSGEGMFNIDQVHCGQPAMIVESEICACSVEQEAGDLIACVATGSTCRARIGRWISDLALASVVLQSFDEDEAGDNGSAYWCRALKNSMRWSPMVAKDPNELLQHEREPGALCTLRQWVGYGLQTHAGQPVVAIEHNLTPGPEKQTPDIQPEHQVEKVEVRNKLESMVRIVDVLGDVELLKRIKHNPIVPMEHPPYQPVTLPALPRSKCPHQSLEWQHISDKVARPVVRACSGMPLEYGWCEEHRASYDLLCLLATLGYPRLELGARGIEAGVANAEVYACQTSPEHTLQDIKRIRARFASALNNHKIAHPSQ</sequence>
<dbReference type="AlphaFoldDB" id="A0A5J4KN82"/>
<proteinExistence type="predicted"/>
<protein>
    <recommendedName>
        <fullName evidence="3">Toprim domain-containing protein</fullName>
    </recommendedName>
</protein>
<gene>
    <name evidence="1" type="ORF">KDW_27940</name>
</gene>
<comment type="caution">
    <text evidence="1">The sequence shown here is derived from an EMBL/GenBank/DDBJ whole genome shotgun (WGS) entry which is preliminary data.</text>
</comment>
<accession>A0A5J4KN82</accession>
<dbReference type="RefSeq" id="WP_151756511.1">
    <property type="nucleotide sequence ID" value="NZ_BKZW01000001.1"/>
</dbReference>
<reference evidence="1 2" key="1">
    <citation type="submission" date="2019-10" db="EMBL/GenBank/DDBJ databases">
        <title>Dictyobacter vulcani sp. nov., within the class Ktedonobacteria, isolated from soil of volcanic Mt. Zao.</title>
        <authorList>
            <person name="Zheng Y."/>
            <person name="Wang C.M."/>
            <person name="Sakai Y."/>
            <person name="Abe K."/>
            <person name="Yokota A."/>
            <person name="Yabe S."/>
        </authorList>
    </citation>
    <scope>NUCLEOTIDE SEQUENCE [LARGE SCALE GENOMIC DNA]</scope>
    <source>
        <strain evidence="1 2">W12</strain>
    </source>
</reference>
<name>A0A5J4KN82_9CHLR</name>
<organism evidence="1 2">
    <name type="scientific">Dictyobacter vulcani</name>
    <dbReference type="NCBI Taxonomy" id="2607529"/>
    <lineage>
        <taxon>Bacteria</taxon>
        <taxon>Bacillati</taxon>
        <taxon>Chloroflexota</taxon>
        <taxon>Ktedonobacteria</taxon>
        <taxon>Ktedonobacterales</taxon>
        <taxon>Dictyobacteraceae</taxon>
        <taxon>Dictyobacter</taxon>
    </lineage>
</organism>
<evidence type="ECO:0000313" key="1">
    <source>
        <dbReference type="EMBL" id="GER88632.1"/>
    </source>
</evidence>
<dbReference type="Gene3D" id="3.40.1360.10">
    <property type="match status" value="1"/>
</dbReference>
<keyword evidence="2" id="KW-1185">Reference proteome</keyword>
<evidence type="ECO:0000313" key="2">
    <source>
        <dbReference type="Proteomes" id="UP000326912"/>
    </source>
</evidence>
<evidence type="ECO:0008006" key="3">
    <source>
        <dbReference type="Google" id="ProtNLM"/>
    </source>
</evidence>
<dbReference type="Proteomes" id="UP000326912">
    <property type="component" value="Unassembled WGS sequence"/>
</dbReference>
<dbReference type="EMBL" id="BKZW01000001">
    <property type="protein sequence ID" value="GER88632.1"/>
    <property type="molecule type" value="Genomic_DNA"/>
</dbReference>